<name>A0A1H1XL55_9MICO</name>
<dbReference type="Pfam" id="PF14030">
    <property type="entry name" value="DUF4245"/>
    <property type="match status" value="1"/>
</dbReference>
<keyword evidence="4" id="KW-1185">Reference proteome</keyword>
<dbReference type="EMBL" id="LT629742">
    <property type="protein sequence ID" value="SDT09903.1"/>
    <property type="molecule type" value="Genomic_DNA"/>
</dbReference>
<feature type="transmembrane region" description="Helical" evidence="2">
    <location>
        <begin position="49"/>
        <end position="70"/>
    </location>
</feature>
<evidence type="ECO:0000313" key="3">
    <source>
        <dbReference type="EMBL" id="SDT09903.1"/>
    </source>
</evidence>
<protein>
    <recommendedName>
        <fullName evidence="5">DUF4245 domain-containing protein</fullName>
    </recommendedName>
</protein>
<evidence type="ECO:0000256" key="2">
    <source>
        <dbReference type="SAM" id="Phobius"/>
    </source>
</evidence>
<evidence type="ECO:0000313" key="4">
    <source>
        <dbReference type="Proteomes" id="UP000181956"/>
    </source>
</evidence>
<sequence>MSTPTVNPPQQNKAKAPRVVAELGRPETPEETAARKAENSRKHRAKQTINNLVLSLAATLGLVIVIVLIVPRSDKPIERAVDWSSVAAELQPTVDVTLVDPALPAGWTANSTELSTDKAGITSWYIALISPEKQYLGIHQGIDTDASWLAAKLDGNSPVSTAVIDGVSWDVYSNPKPADERGLFHYALVTEAGPSTIVLLGEAGPEVFDSVATELAPDVRAAQEDAR</sequence>
<reference evidence="4" key="1">
    <citation type="submission" date="2016-10" db="EMBL/GenBank/DDBJ databases">
        <authorList>
            <person name="Varghese N."/>
            <person name="Submissions S."/>
        </authorList>
    </citation>
    <scope>NUCLEOTIDE SEQUENCE [LARGE SCALE GENOMIC DNA]</scope>
    <source>
        <strain evidence="4">DSM 21772</strain>
    </source>
</reference>
<dbReference type="InterPro" id="IPR025339">
    <property type="entry name" value="DUF4245"/>
</dbReference>
<feature type="compositionally biased region" description="Polar residues" evidence="1">
    <location>
        <begin position="1"/>
        <end position="13"/>
    </location>
</feature>
<accession>A0A1H1XL55</accession>
<evidence type="ECO:0000256" key="1">
    <source>
        <dbReference type="SAM" id="MobiDB-lite"/>
    </source>
</evidence>
<feature type="region of interest" description="Disordered" evidence="1">
    <location>
        <begin position="1"/>
        <end position="44"/>
    </location>
</feature>
<dbReference type="STRING" id="412690.SAMN04489834_2821"/>
<dbReference type="RefSeq" id="WP_083364605.1">
    <property type="nucleotide sequence ID" value="NZ_LT629742.1"/>
</dbReference>
<dbReference type="Proteomes" id="UP000181956">
    <property type="component" value="Chromosome I"/>
</dbReference>
<evidence type="ECO:0008006" key="5">
    <source>
        <dbReference type="Google" id="ProtNLM"/>
    </source>
</evidence>
<keyword evidence="2" id="KW-0472">Membrane</keyword>
<dbReference type="OrthoDB" id="4801970at2"/>
<proteinExistence type="predicted"/>
<organism evidence="3 4">
    <name type="scientific">Microterricola viridarii</name>
    <dbReference type="NCBI Taxonomy" id="412690"/>
    <lineage>
        <taxon>Bacteria</taxon>
        <taxon>Bacillati</taxon>
        <taxon>Actinomycetota</taxon>
        <taxon>Actinomycetes</taxon>
        <taxon>Micrococcales</taxon>
        <taxon>Microbacteriaceae</taxon>
        <taxon>Microterricola</taxon>
    </lineage>
</organism>
<dbReference type="AlphaFoldDB" id="A0A1H1XL55"/>
<keyword evidence="2" id="KW-1133">Transmembrane helix</keyword>
<gene>
    <name evidence="3" type="ORF">SAMN04489834_2821</name>
</gene>
<feature type="compositionally biased region" description="Basic and acidic residues" evidence="1">
    <location>
        <begin position="24"/>
        <end position="40"/>
    </location>
</feature>
<keyword evidence="2" id="KW-0812">Transmembrane</keyword>